<feature type="signal peptide" evidence="1">
    <location>
        <begin position="1"/>
        <end position="27"/>
    </location>
</feature>
<reference evidence="2 3" key="1">
    <citation type="submission" date="2023-06" db="EMBL/GenBank/DDBJ databases">
        <title>Roseiconus lacunae JC819 isolated from Gulf of Mannar region, Tamil Nadu.</title>
        <authorList>
            <person name="Pk S."/>
            <person name="Ch S."/>
            <person name="Ch V.R."/>
        </authorList>
    </citation>
    <scope>NUCLEOTIDE SEQUENCE [LARGE SCALE GENOMIC DNA]</scope>
    <source>
        <strain evidence="2 3">JC819</strain>
    </source>
</reference>
<protein>
    <submittedName>
        <fullName evidence="2">Basic secretory protein-like protein</fullName>
    </submittedName>
</protein>
<dbReference type="Proteomes" id="UP001239462">
    <property type="component" value="Unassembled WGS sequence"/>
</dbReference>
<feature type="chain" id="PRO_5045526789" evidence="1">
    <location>
        <begin position="28"/>
        <end position="247"/>
    </location>
</feature>
<proteinExistence type="predicted"/>
<dbReference type="InterPro" id="IPR007541">
    <property type="entry name" value="Uncharacterised_BSP"/>
</dbReference>
<dbReference type="PANTHER" id="PTHR33321:SF12">
    <property type="entry name" value="PLANT BASIC SECRETORY PROTEIN (BSP) FAMILY PROTEIN"/>
    <property type="match status" value="1"/>
</dbReference>
<dbReference type="PANTHER" id="PTHR33321">
    <property type="match status" value="1"/>
</dbReference>
<name>A0ABT7PMC8_9BACT</name>
<dbReference type="EMBL" id="JASZZN010000014">
    <property type="protein sequence ID" value="MDM4017434.1"/>
    <property type="molecule type" value="Genomic_DNA"/>
</dbReference>
<gene>
    <name evidence="2" type="ORF">QTN89_18440</name>
</gene>
<keyword evidence="1" id="KW-0732">Signal</keyword>
<comment type="caution">
    <text evidence="2">The sequence shown here is derived from an EMBL/GenBank/DDBJ whole genome shotgun (WGS) entry which is preliminary data.</text>
</comment>
<keyword evidence="3" id="KW-1185">Reference proteome</keyword>
<dbReference type="Pfam" id="PF04450">
    <property type="entry name" value="BSP"/>
    <property type="match status" value="1"/>
</dbReference>
<accession>A0ABT7PMC8</accession>
<organism evidence="2 3">
    <name type="scientific">Roseiconus lacunae</name>
    <dbReference type="NCBI Taxonomy" id="2605694"/>
    <lineage>
        <taxon>Bacteria</taxon>
        <taxon>Pseudomonadati</taxon>
        <taxon>Planctomycetota</taxon>
        <taxon>Planctomycetia</taxon>
        <taxon>Pirellulales</taxon>
        <taxon>Pirellulaceae</taxon>
        <taxon>Roseiconus</taxon>
    </lineage>
</organism>
<evidence type="ECO:0000313" key="2">
    <source>
        <dbReference type="EMBL" id="MDM4017434.1"/>
    </source>
</evidence>
<dbReference type="RefSeq" id="WP_149494827.1">
    <property type="nucleotide sequence ID" value="NZ_JAJMQV010000049.1"/>
</dbReference>
<sequence>MRRNCLMRFFLIWMLTGSALFTLRAQEATTVPQAQQLERIDTLEIDDRYTIQFDTTETPDLRPWVRKELMPVCRQWYPKIIEMLPSEGFNAPTEVKVTFKADMDGVAYASGTQITAAGPWYRRQLQGEALGSIVHELVHVVQQYRNRRGRQRNPSWMVEGVADYIRWFLYEPAKNRPRVDPKRSNYDDSYRTTAAFLDYAVRQHDPELIRKFNAAMREGTYTPDLWDRWTGHSAKAIWSEYVETLQN</sequence>
<evidence type="ECO:0000256" key="1">
    <source>
        <dbReference type="SAM" id="SignalP"/>
    </source>
</evidence>
<evidence type="ECO:0000313" key="3">
    <source>
        <dbReference type="Proteomes" id="UP001239462"/>
    </source>
</evidence>